<dbReference type="PRINTS" id="PR00473">
    <property type="entry name" value="GALCTOKINASE"/>
</dbReference>
<keyword evidence="5" id="KW-0299">Galactose metabolism</keyword>
<dbReference type="PANTHER" id="PTHR10457:SF7">
    <property type="entry name" value="GALACTOKINASE-RELATED"/>
    <property type="match status" value="1"/>
</dbReference>
<gene>
    <name evidence="9" type="ORF">RM520_01850</name>
</gene>
<dbReference type="SUPFAM" id="SSF54211">
    <property type="entry name" value="Ribosomal protein S5 domain 2-like"/>
    <property type="match status" value="1"/>
</dbReference>
<dbReference type="InterPro" id="IPR019539">
    <property type="entry name" value="GalKase_N"/>
</dbReference>
<feature type="domain" description="Galactokinase N-terminal" evidence="8">
    <location>
        <begin position="5"/>
        <end position="33"/>
    </location>
</feature>
<organism evidence="9 10">
    <name type="scientific">Croceitalea vernalis</name>
    <dbReference type="NCBI Taxonomy" id="3075599"/>
    <lineage>
        <taxon>Bacteria</taxon>
        <taxon>Pseudomonadati</taxon>
        <taxon>Bacteroidota</taxon>
        <taxon>Flavobacteriia</taxon>
        <taxon>Flavobacteriales</taxon>
        <taxon>Flavobacteriaceae</taxon>
        <taxon>Croceitalea</taxon>
    </lineage>
</organism>
<evidence type="ECO:0000259" key="7">
    <source>
        <dbReference type="Pfam" id="PF08544"/>
    </source>
</evidence>
<comment type="caution">
    <text evidence="9">The sequence shown here is derived from an EMBL/GenBank/DDBJ whole genome shotgun (WGS) entry which is preliminary data.</text>
</comment>
<dbReference type="EMBL" id="JAVRHU010000001">
    <property type="protein sequence ID" value="MDT0620348.1"/>
    <property type="molecule type" value="Genomic_DNA"/>
</dbReference>
<comment type="similarity">
    <text evidence="1">Belongs to the GHMP kinase family. GalK subfamily.</text>
</comment>
<feature type="domain" description="GHMP kinase N-terminal" evidence="6">
    <location>
        <begin position="75"/>
        <end position="161"/>
    </location>
</feature>
<dbReference type="PIRSF" id="PIRSF000530">
    <property type="entry name" value="Galactokinase"/>
    <property type="match status" value="1"/>
</dbReference>
<dbReference type="SUPFAM" id="SSF55060">
    <property type="entry name" value="GHMP Kinase, C-terminal domain"/>
    <property type="match status" value="1"/>
</dbReference>
<dbReference type="Pfam" id="PF10509">
    <property type="entry name" value="GalKase_gal_bdg"/>
    <property type="match status" value="1"/>
</dbReference>
<reference evidence="9 10" key="1">
    <citation type="submission" date="2023-09" db="EMBL/GenBank/DDBJ databases">
        <authorList>
            <person name="Rey-Velasco X."/>
        </authorList>
    </citation>
    <scope>NUCLEOTIDE SEQUENCE [LARGE SCALE GENOMIC DNA]</scope>
    <source>
        <strain evidence="9 10">P007</strain>
    </source>
</reference>
<evidence type="ECO:0000259" key="8">
    <source>
        <dbReference type="Pfam" id="PF10509"/>
    </source>
</evidence>
<dbReference type="InterPro" id="IPR006206">
    <property type="entry name" value="Mevalonate/galactokinase"/>
</dbReference>
<dbReference type="InterPro" id="IPR006204">
    <property type="entry name" value="GHMP_kinase_N_dom"/>
</dbReference>
<sequence length="355" mass="39032">MIKIKAPGRVCLFGDHQDYLGLPIIACAINRHIELEAHLNNSELLKIRFIDINQTRSITIPYNFNNYNPEDTFIAVLKVLERYGCKPNLGYDISITGNIPINAGLSSSSALILIWISFLVQAFGIKVECNQELLAKIAYEAEVLERNGPGGKMDQFSIALGNIIYLETDEKAAYKTFNGELPGLIIGESGIPKDTLGLLADRRRLALESIVFLKNLNHGFDVKNITENTIEHYLGQLPNTLKPYFNAAVRNHLITQKALSEFEEEPLDIPILGKLMSQHHSILKNDLKITVPKIDKMIDAALLGGSYGAKIVGSGGGGCIIALAPENKEQKIIKQLKLAGAVNAYKAEVSEGILL</sequence>
<evidence type="ECO:0000256" key="2">
    <source>
        <dbReference type="ARBA" id="ARBA00022741"/>
    </source>
</evidence>
<dbReference type="InterPro" id="IPR020568">
    <property type="entry name" value="Ribosomal_Su5_D2-typ_SF"/>
</dbReference>
<dbReference type="Pfam" id="PF08544">
    <property type="entry name" value="GHMP_kinases_C"/>
    <property type="match status" value="1"/>
</dbReference>
<dbReference type="InterPro" id="IPR014721">
    <property type="entry name" value="Ribsml_uS5_D2-typ_fold_subgr"/>
</dbReference>
<keyword evidence="3" id="KW-0418">Kinase</keyword>
<dbReference type="Gene3D" id="3.30.230.10">
    <property type="match status" value="1"/>
</dbReference>
<keyword evidence="10" id="KW-1185">Reference proteome</keyword>
<dbReference type="InterPro" id="IPR036554">
    <property type="entry name" value="GHMP_kinase_C_sf"/>
</dbReference>
<dbReference type="RefSeq" id="WP_311386770.1">
    <property type="nucleotide sequence ID" value="NZ_JAVRHU010000001.1"/>
</dbReference>
<dbReference type="Proteomes" id="UP001250662">
    <property type="component" value="Unassembled WGS sequence"/>
</dbReference>
<proteinExistence type="inferred from homology"/>
<dbReference type="Pfam" id="PF00288">
    <property type="entry name" value="GHMP_kinases_N"/>
    <property type="match status" value="1"/>
</dbReference>
<evidence type="ECO:0000313" key="9">
    <source>
        <dbReference type="EMBL" id="MDT0620348.1"/>
    </source>
</evidence>
<keyword evidence="3" id="KW-0808">Transferase</keyword>
<evidence type="ECO:0000313" key="10">
    <source>
        <dbReference type="Proteomes" id="UP001250662"/>
    </source>
</evidence>
<keyword evidence="5" id="KW-0119">Carbohydrate metabolism</keyword>
<dbReference type="InterPro" id="IPR000705">
    <property type="entry name" value="Galactokinase"/>
</dbReference>
<dbReference type="InterPro" id="IPR013750">
    <property type="entry name" value="GHMP_kinase_C_dom"/>
</dbReference>
<evidence type="ECO:0000256" key="1">
    <source>
        <dbReference type="ARBA" id="ARBA00006566"/>
    </source>
</evidence>
<dbReference type="PRINTS" id="PR00959">
    <property type="entry name" value="MEVGALKINASE"/>
</dbReference>
<feature type="domain" description="GHMP kinase C-terminal" evidence="7">
    <location>
        <begin position="268"/>
        <end position="337"/>
    </location>
</feature>
<evidence type="ECO:0000256" key="5">
    <source>
        <dbReference type="ARBA" id="ARBA00023144"/>
    </source>
</evidence>
<accession>A0ABU3BCZ5</accession>
<keyword evidence="4" id="KW-0067">ATP-binding</keyword>
<evidence type="ECO:0000256" key="4">
    <source>
        <dbReference type="ARBA" id="ARBA00022840"/>
    </source>
</evidence>
<protein>
    <submittedName>
        <fullName evidence="9">Galactokinase family protein</fullName>
    </submittedName>
</protein>
<dbReference type="Gene3D" id="3.30.70.890">
    <property type="entry name" value="GHMP kinase, C-terminal domain"/>
    <property type="match status" value="1"/>
</dbReference>
<keyword evidence="2" id="KW-0547">Nucleotide-binding</keyword>
<dbReference type="PANTHER" id="PTHR10457">
    <property type="entry name" value="MEVALONATE KINASE/GALACTOKINASE"/>
    <property type="match status" value="1"/>
</dbReference>
<evidence type="ECO:0000259" key="6">
    <source>
        <dbReference type="Pfam" id="PF00288"/>
    </source>
</evidence>
<evidence type="ECO:0000256" key="3">
    <source>
        <dbReference type="ARBA" id="ARBA00022777"/>
    </source>
</evidence>
<name>A0ABU3BCZ5_9FLAO</name>